<evidence type="ECO:0000313" key="2">
    <source>
        <dbReference type="EMBL" id="GBP94650.1"/>
    </source>
</evidence>
<dbReference type="Proteomes" id="UP000299102">
    <property type="component" value="Unassembled WGS sequence"/>
</dbReference>
<evidence type="ECO:0000313" key="3">
    <source>
        <dbReference type="Proteomes" id="UP000299102"/>
    </source>
</evidence>
<comment type="caution">
    <text evidence="2">The sequence shown here is derived from an EMBL/GenBank/DDBJ whole genome shotgun (WGS) entry which is preliminary data.</text>
</comment>
<accession>A0A4C2A386</accession>
<proteinExistence type="predicted"/>
<evidence type="ECO:0000256" key="1">
    <source>
        <dbReference type="SAM" id="MobiDB-lite"/>
    </source>
</evidence>
<keyword evidence="3" id="KW-1185">Reference proteome</keyword>
<name>A0A4C2A386_EUMVA</name>
<feature type="compositionally biased region" description="Low complexity" evidence="1">
    <location>
        <begin position="26"/>
        <end position="42"/>
    </location>
</feature>
<dbReference type="EMBL" id="BGZK01002530">
    <property type="protein sequence ID" value="GBP94650.1"/>
    <property type="molecule type" value="Genomic_DNA"/>
</dbReference>
<dbReference type="AlphaFoldDB" id="A0A4C2A386"/>
<feature type="non-terminal residue" evidence="2">
    <location>
        <position position="85"/>
    </location>
</feature>
<feature type="compositionally biased region" description="Polar residues" evidence="1">
    <location>
        <begin position="43"/>
        <end position="53"/>
    </location>
</feature>
<sequence>MNRVHMRRLAVLIVESVPAARDNRRGPAAAGRCGRHAAAGTAQTRGSGTSRDQSGGPARGRRRGGAAANINAVQRRARGDPSHKW</sequence>
<feature type="region of interest" description="Disordered" evidence="1">
    <location>
        <begin position="17"/>
        <end position="85"/>
    </location>
</feature>
<gene>
    <name evidence="2" type="ORF">EVAR_70706_1</name>
</gene>
<reference evidence="2 3" key="1">
    <citation type="journal article" date="2019" name="Commun. Biol.">
        <title>The bagworm genome reveals a unique fibroin gene that provides high tensile strength.</title>
        <authorList>
            <person name="Kono N."/>
            <person name="Nakamura H."/>
            <person name="Ohtoshi R."/>
            <person name="Tomita M."/>
            <person name="Numata K."/>
            <person name="Arakawa K."/>
        </authorList>
    </citation>
    <scope>NUCLEOTIDE SEQUENCE [LARGE SCALE GENOMIC DNA]</scope>
</reference>
<organism evidence="2 3">
    <name type="scientific">Eumeta variegata</name>
    <name type="common">Bagworm moth</name>
    <name type="synonym">Eumeta japonica</name>
    <dbReference type="NCBI Taxonomy" id="151549"/>
    <lineage>
        <taxon>Eukaryota</taxon>
        <taxon>Metazoa</taxon>
        <taxon>Ecdysozoa</taxon>
        <taxon>Arthropoda</taxon>
        <taxon>Hexapoda</taxon>
        <taxon>Insecta</taxon>
        <taxon>Pterygota</taxon>
        <taxon>Neoptera</taxon>
        <taxon>Endopterygota</taxon>
        <taxon>Lepidoptera</taxon>
        <taxon>Glossata</taxon>
        <taxon>Ditrysia</taxon>
        <taxon>Tineoidea</taxon>
        <taxon>Psychidae</taxon>
        <taxon>Oiketicinae</taxon>
        <taxon>Eumeta</taxon>
    </lineage>
</organism>
<protein>
    <submittedName>
        <fullName evidence="2">Uncharacterized protein</fullName>
    </submittedName>
</protein>